<keyword evidence="2" id="KW-1185">Reference proteome</keyword>
<dbReference type="SUPFAM" id="SSF56219">
    <property type="entry name" value="DNase I-like"/>
    <property type="match status" value="1"/>
</dbReference>
<evidence type="ECO:0000313" key="1">
    <source>
        <dbReference type="EMBL" id="CAF2846874.1"/>
    </source>
</evidence>
<sequence>MFDRFCSKNKEDFENTFFINNRNRVVKSSRLDYVFLSPNLASNINQCKIIPPKQSDYKPILVTINYPPKHVKKTWKLNVSLLEDDQTDAMVREIIMDIKLKLQFKIVKTAFHALKLMLDCRWREYIKLGISKSEEKKRKKLELEELSISEYNTTISEKPEQFS</sequence>
<dbReference type="Gene3D" id="3.60.10.10">
    <property type="entry name" value="Endonuclease/exonuclease/phosphatase"/>
    <property type="match status" value="1"/>
</dbReference>
<dbReference type="Proteomes" id="UP000675881">
    <property type="component" value="Chromosome 14"/>
</dbReference>
<organism evidence="1 2">
    <name type="scientific">Lepeophtheirus salmonis</name>
    <name type="common">Salmon louse</name>
    <name type="synonym">Caligus salmonis</name>
    <dbReference type="NCBI Taxonomy" id="72036"/>
    <lineage>
        <taxon>Eukaryota</taxon>
        <taxon>Metazoa</taxon>
        <taxon>Ecdysozoa</taxon>
        <taxon>Arthropoda</taxon>
        <taxon>Crustacea</taxon>
        <taxon>Multicrustacea</taxon>
        <taxon>Hexanauplia</taxon>
        <taxon>Copepoda</taxon>
        <taxon>Siphonostomatoida</taxon>
        <taxon>Caligidae</taxon>
        <taxon>Lepeophtheirus</taxon>
    </lineage>
</organism>
<dbReference type="EMBL" id="HG994593">
    <property type="protein sequence ID" value="CAF2846874.1"/>
    <property type="molecule type" value="Genomic_DNA"/>
</dbReference>
<dbReference type="InterPro" id="IPR036691">
    <property type="entry name" value="Endo/exonu/phosph_ase_sf"/>
</dbReference>
<protein>
    <submittedName>
        <fullName evidence="1">(salmon louse) hypothetical protein</fullName>
    </submittedName>
</protein>
<evidence type="ECO:0000313" key="2">
    <source>
        <dbReference type="Proteomes" id="UP000675881"/>
    </source>
</evidence>
<reference evidence="1" key="1">
    <citation type="submission" date="2021-02" db="EMBL/GenBank/DDBJ databases">
        <authorList>
            <person name="Bekaert M."/>
        </authorList>
    </citation>
    <scope>NUCLEOTIDE SEQUENCE</scope>
    <source>
        <strain evidence="1">IoA-00</strain>
    </source>
</reference>
<name>A0A7R8CK46_LEPSM</name>
<proteinExistence type="predicted"/>
<dbReference type="AlphaFoldDB" id="A0A7R8CK46"/>
<accession>A0A7R8CK46</accession>
<gene>
    <name evidence="1" type="ORF">LSAA_4543</name>
</gene>